<dbReference type="SUPFAM" id="SSF51658">
    <property type="entry name" value="Xylose isomerase-like"/>
    <property type="match status" value="1"/>
</dbReference>
<dbReference type="PIRSF" id="PIRSF006241">
    <property type="entry name" value="HyI"/>
    <property type="match status" value="1"/>
</dbReference>
<dbReference type="NCBIfam" id="TIGR03234">
    <property type="entry name" value="OH-pyruv-isom"/>
    <property type="match status" value="1"/>
</dbReference>
<dbReference type="EC" id="5.3.1.22" evidence="4"/>
<feature type="domain" description="Xylose isomerase-like TIM barrel" evidence="3">
    <location>
        <begin position="21"/>
        <end position="256"/>
    </location>
</feature>
<dbReference type="PANTHER" id="PTHR43489">
    <property type="entry name" value="ISOMERASE"/>
    <property type="match status" value="1"/>
</dbReference>
<proteinExistence type="inferred from homology"/>
<dbReference type="NCBIfam" id="NF043033">
    <property type="entry name" value="OxoTetrIsom"/>
    <property type="match status" value="1"/>
</dbReference>
<organism evidence="4 5">
    <name type="scientific">Thorsellia kenyensis</name>
    <dbReference type="NCBI Taxonomy" id="1549888"/>
    <lineage>
        <taxon>Bacteria</taxon>
        <taxon>Pseudomonadati</taxon>
        <taxon>Pseudomonadota</taxon>
        <taxon>Gammaproteobacteria</taxon>
        <taxon>Enterobacterales</taxon>
        <taxon>Thorselliaceae</taxon>
        <taxon>Thorsellia</taxon>
    </lineage>
</organism>
<dbReference type="InterPro" id="IPR013022">
    <property type="entry name" value="Xyl_isomerase-like_TIM-brl"/>
</dbReference>
<dbReference type="InterPro" id="IPR053398">
    <property type="entry name" value="HPT_OtnI_isomerases"/>
</dbReference>
<dbReference type="Proteomes" id="UP001589758">
    <property type="component" value="Unassembled WGS sequence"/>
</dbReference>
<accession>A0ABV6C7L2</accession>
<dbReference type="InterPro" id="IPR026040">
    <property type="entry name" value="HyI-like"/>
</dbReference>
<dbReference type="PANTHER" id="PTHR43489:SF6">
    <property type="entry name" value="HYDROXYPYRUVATE ISOMERASE-RELATED"/>
    <property type="match status" value="1"/>
</dbReference>
<dbReference type="InterPro" id="IPR050417">
    <property type="entry name" value="Sugar_Epim/Isomerase"/>
</dbReference>
<evidence type="ECO:0000256" key="1">
    <source>
        <dbReference type="ARBA" id="ARBA00023235"/>
    </source>
</evidence>
<gene>
    <name evidence="4" type="primary">hyi</name>
    <name evidence="4" type="ORF">ACFFIT_02405</name>
</gene>
<dbReference type="EMBL" id="JBHLXE010000024">
    <property type="protein sequence ID" value="MFC0178955.1"/>
    <property type="molecule type" value="Genomic_DNA"/>
</dbReference>
<reference evidence="4 5" key="1">
    <citation type="submission" date="2024-09" db="EMBL/GenBank/DDBJ databases">
        <authorList>
            <person name="Sun Q."/>
            <person name="Mori K."/>
        </authorList>
    </citation>
    <scope>NUCLEOTIDE SEQUENCE [LARGE SCALE GENOMIC DNA]</scope>
    <source>
        <strain evidence="4 5">CCM 8545</strain>
    </source>
</reference>
<keyword evidence="5" id="KW-1185">Reference proteome</keyword>
<evidence type="ECO:0000256" key="2">
    <source>
        <dbReference type="PIRNR" id="PIRNR006241"/>
    </source>
</evidence>
<sequence length="258" mass="29070">MPKFCANLTMLFNEVDFLSKFEKAKQAGFTGVEYLFPYAYDKNQLADLLKENQLTQVLHNLPAGDWASGDRGIAIFPQRVNEFQEGVEKAIEYATALNCKQVNVLSGIAKESSQQAVHHETLVNNLKYAAKKLKEVGIKLLIEPINTFDMPGFFVNHTNQALELIKEVGSDNLFVQYDVYHMQRMEGELTQTIKNNLAQIAHIQIADNPGRHEPGTGEINYPFLFKSLDEMGYSGWVGAEYNPANTTEEGLGWFKATR</sequence>
<dbReference type="InterPro" id="IPR036237">
    <property type="entry name" value="Xyl_isomerase-like_sf"/>
</dbReference>
<dbReference type="InterPro" id="IPR017643">
    <property type="entry name" value="Hydroxypyruvate_isomerase"/>
</dbReference>
<comment type="similarity">
    <text evidence="2">Belongs to the hyi family.</text>
</comment>
<protein>
    <submittedName>
        <fullName evidence="4">Hydroxypyruvate isomerase</fullName>
        <ecNumber evidence="4">5.3.1.22</ecNumber>
    </submittedName>
</protein>
<evidence type="ECO:0000313" key="5">
    <source>
        <dbReference type="Proteomes" id="UP001589758"/>
    </source>
</evidence>
<dbReference type="Gene3D" id="3.20.20.150">
    <property type="entry name" value="Divalent-metal-dependent TIM barrel enzymes"/>
    <property type="match status" value="1"/>
</dbReference>
<comment type="caution">
    <text evidence="4">The sequence shown here is derived from an EMBL/GenBank/DDBJ whole genome shotgun (WGS) entry which is preliminary data.</text>
</comment>
<evidence type="ECO:0000313" key="4">
    <source>
        <dbReference type="EMBL" id="MFC0178955.1"/>
    </source>
</evidence>
<dbReference type="GO" id="GO:0008903">
    <property type="term" value="F:hydroxypyruvate isomerase activity"/>
    <property type="evidence" value="ECO:0007669"/>
    <property type="project" value="UniProtKB-EC"/>
</dbReference>
<keyword evidence="1 2" id="KW-0413">Isomerase</keyword>
<dbReference type="RefSeq" id="WP_385876045.1">
    <property type="nucleotide sequence ID" value="NZ_JBHLXE010000024.1"/>
</dbReference>
<evidence type="ECO:0000259" key="3">
    <source>
        <dbReference type="Pfam" id="PF01261"/>
    </source>
</evidence>
<dbReference type="Pfam" id="PF01261">
    <property type="entry name" value="AP_endonuc_2"/>
    <property type="match status" value="1"/>
</dbReference>
<name>A0ABV6C7L2_9GAMM</name>